<dbReference type="Proteomes" id="UP000247099">
    <property type="component" value="Unassembled WGS sequence"/>
</dbReference>
<protein>
    <recommendedName>
        <fullName evidence="1">Putative membrane protein insertion efficiency factor</fullName>
    </recommendedName>
</protein>
<proteinExistence type="inferred from homology"/>
<comment type="subcellular location">
    <subcellularLocation>
        <location evidence="1">Cell membrane</location>
        <topology evidence="1">Peripheral membrane protein</topology>
        <orientation evidence="1">Cytoplasmic side</orientation>
    </subcellularLocation>
</comment>
<name>A0A317ZDJ7_9BACT</name>
<comment type="function">
    <text evidence="1">Could be involved in insertion of integral membrane proteins into the membrane.</text>
</comment>
<dbReference type="NCBIfam" id="TIGR00278">
    <property type="entry name" value="membrane protein insertion efficiency factor YidD"/>
    <property type="match status" value="1"/>
</dbReference>
<keyword evidence="3" id="KW-1185">Reference proteome</keyword>
<reference evidence="2 3" key="1">
    <citation type="submission" date="2018-05" db="EMBL/GenBank/DDBJ databases">
        <title>Coraliomargarita sinensis sp. nov., isolated from a marine solar saltern.</title>
        <authorList>
            <person name="Zhou L.Y."/>
        </authorList>
    </citation>
    <scope>NUCLEOTIDE SEQUENCE [LARGE SCALE GENOMIC DNA]</scope>
    <source>
        <strain evidence="2 3">WN38</strain>
    </source>
</reference>
<accession>A0A317ZDJ7</accession>
<dbReference type="RefSeq" id="WP_110132050.1">
    <property type="nucleotide sequence ID" value="NZ_QHJQ01000012.1"/>
</dbReference>
<evidence type="ECO:0000313" key="2">
    <source>
        <dbReference type="EMBL" id="PXA03140.1"/>
    </source>
</evidence>
<dbReference type="AlphaFoldDB" id="A0A317ZDJ7"/>
<dbReference type="HAMAP" id="MF_00386">
    <property type="entry name" value="UPF0161_YidD"/>
    <property type="match status" value="1"/>
</dbReference>
<gene>
    <name evidence="2" type="ORF">DDZ13_13815</name>
</gene>
<evidence type="ECO:0000256" key="1">
    <source>
        <dbReference type="HAMAP-Rule" id="MF_00386"/>
    </source>
</evidence>
<sequence>MSQPRNKLSVPVRIAALCVRAYQLTVSPAIHAIFGAGCGCRFQPTCSCYAREALFKHGFFSGCRLALGRILRCHPWNSGGYDPVPDLKTGNRQGIAPNFKTHLDG</sequence>
<dbReference type="PANTHER" id="PTHR33383">
    <property type="entry name" value="MEMBRANE PROTEIN INSERTION EFFICIENCY FACTOR-RELATED"/>
    <property type="match status" value="1"/>
</dbReference>
<comment type="caution">
    <text evidence="2">The sequence shown here is derived from an EMBL/GenBank/DDBJ whole genome shotgun (WGS) entry which is preliminary data.</text>
</comment>
<dbReference type="SMART" id="SM01234">
    <property type="entry name" value="Haemolytic"/>
    <property type="match status" value="1"/>
</dbReference>
<dbReference type="OrthoDB" id="9801753at2"/>
<dbReference type="FunCoup" id="A0A317ZDJ7">
    <property type="interactions" value="229"/>
</dbReference>
<organism evidence="2 3">
    <name type="scientific">Coraliomargarita sinensis</name>
    <dbReference type="NCBI Taxonomy" id="2174842"/>
    <lineage>
        <taxon>Bacteria</taxon>
        <taxon>Pseudomonadati</taxon>
        <taxon>Verrucomicrobiota</taxon>
        <taxon>Opitutia</taxon>
        <taxon>Puniceicoccales</taxon>
        <taxon>Coraliomargaritaceae</taxon>
        <taxon>Coraliomargarita</taxon>
    </lineage>
</organism>
<dbReference type="Pfam" id="PF01809">
    <property type="entry name" value="YidD"/>
    <property type="match status" value="1"/>
</dbReference>
<evidence type="ECO:0000313" key="3">
    <source>
        <dbReference type="Proteomes" id="UP000247099"/>
    </source>
</evidence>
<dbReference type="InParanoid" id="A0A317ZDJ7"/>
<dbReference type="InterPro" id="IPR002696">
    <property type="entry name" value="Membr_insert_effic_factor_YidD"/>
</dbReference>
<dbReference type="EMBL" id="QHJQ01000012">
    <property type="protein sequence ID" value="PXA03140.1"/>
    <property type="molecule type" value="Genomic_DNA"/>
</dbReference>
<keyword evidence="1" id="KW-0472">Membrane</keyword>
<comment type="similarity">
    <text evidence="1">Belongs to the UPF0161 family.</text>
</comment>
<dbReference type="PANTHER" id="PTHR33383:SF1">
    <property type="entry name" value="MEMBRANE PROTEIN INSERTION EFFICIENCY FACTOR-RELATED"/>
    <property type="match status" value="1"/>
</dbReference>
<dbReference type="GO" id="GO:0005886">
    <property type="term" value="C:plasma membrane"/>
    <property type="evidence" value="ECO:0007669"/>
    <property type="project" value="UniProtKB-SubCell"/>
</dbReference>
<keyword evidence="1" id="KW-1003">Cell membrane</keyword>